<sequence>MLERLWEEAAHRCPDDVYPACHNADDSVTISGPAEAVAKVVAQLTSENIFAREVGSLGVPFHCKHVDSVAPALRNALGKAIPEPKRRSERWISSSVPESRWCEPLGQFCSAEYQTNNFLSPVLFREALQHVPRDAILVEIAPHCLLQAILRRVVSPDATCLGLMKRDADNVEYFLGSLGKLHTLGFQLNLSPLYPPVPWPVPRGTPSIAHLVSWDHSQQWRVVNWKDSASQTMAEDIVEIDLEANETDKYLSGQQTDGRVLFPAAGYLMLIWKSLAKRIGKPLDQLPVLFEDVSIHRATILPKSGTVRFLVNVMRLTGDFEVGEAGTVVATGRVREAEEGEKLLDQDPPCEPDDTVVLRAGRC</sequence>
<keyword evidence="1" id="KW-0596">Phosphopantetheine</keyword>
<proteinExistence type="predicted"/>
<dbReference type="Gene3D" id="3.30.70.250">
    <property type="entry name" value="Malonyl-CoA ACP transacylase, ACP-binding"/>
    <property type="match status" value="1"/>
</dbReference>
<keyword evidence="4" id="KW-0521">NADP</keyword>
<keyword evidence="6" id="KW-0443">Lipid metabolism</keyword>
<dbReference type="SUPFAM" id="SSF52151">
    <property type="entry name" value="FabD/lysophospholipase-like"/>
    <property type="match status" value="1"/>
</dbReference>
<evidence type="ECO:0000259" key="9">
    <source>
        <dbReference type="SMART" id="SM00827"/>
    </source>
</evidence>
<dbReference type="PANTHER" id="PTHR43775">
    <property type="entry name" value="FATTY ACID SYNTHASE"/>
    <property type="match status" value="1"/>
</dbReference>
<evidence type="ECO:0000256" key="3">
    <source>
        <dbReference type="ARBA" id="ARBA00022832"/>
    </source>
</evidence>
<feature type="domain" description="Malonyl-CoA:ACP transacylase (MAT)" evidence="9">
    <location>
        <begin position="1"/>
        <end position="168"/>
    </location>
</feature>
<evidence type="ECO:0000256" key="6">
    <source>
        <dbReference type="ARBA" id="ARBA00023098"/>
    </source>
</evidence>
<dbReference type="Proteomes" id="UP000821837">
    <property type="component" value="Unassembled WGS sequence"/>
</dbReference>
<comment type="caution">
    <text evidence="10">The sequence shown here is derived from an EMBL/GenBank/DDBJ whole genome shotgun (WGS) entry which is preliminary data.</text>
</comment>
<reference evidence="10" key="1">
    <citation type="journal article" date="2020" name="Cell">
        <title>Large-Scale Comparative Analyses of Tick Genomes Elucidate Their Genetic Diversity and Vector Capacities.</title>
        <authorList>
            <consortium name="Tick Genome and Microbiome Consortium (TIGMIC)"/>
            <person name="Jia N."/>
            <person name="Wang J."/>
            <person name="Shi W."/>
            <person name="Du L."/>
            <person name="Sun Y."/>
            <person name="Zhan W."/>
            <person name="Jiang J.F."/>
            <person name="Wang Q."/>
            <person name="Zhang B."/>
            <person name="Ji P."/>
            <person name="Bell-Sakyi L."/>
            <person name="Cui X.M."/>
            <person name="Yuan T.T."/>
            <person name="Jiang B.G."/>
            <person name="Yang W.F."/>
            <person name="Lam T.T."/>
            <person name="Chang Q.C."/>
            <person name="Ding S.J."/>
            <person name="Wang X.J."/>
            <person name="Zhu J.G."/>
            <person name="Ruan X.D."/>
            <person name="Zhao L."/>
            <person name="Wei J.T."/>
            <person name="Ye R.Z."/>
            <person name="Que T.C."/>
            <person name="Du C.H."/>
            <person name="Zhou Y.H."/>
            <person name="Cheng J.X."/>
            <person name="Dai P.F."/>
            <person name="Guo W.B."/>
            <person name="Han X.H."/>
            <person name="Huang E.J."/>
            <person name="Li L.F."/>
            <person name="Wei W."/>
            <person name="Gao Y.C."/>
            <person name="Liu J.Z."/>
            <person name="Shao H.Z."/>
            <person name="Wang X."/>
            <person name="Wang C.C."/>
            <person name="Yang T.C."/>
            <person name="Huo Q.B."/>
            <person name="Li W."/>
            <person name="Chen H.Y."/>
            <person name="Chen S.E."/>
            <person name="Zhou L.G."/>
            <person name="Ni X.B."/>
            <person name="Tian J.H."/>
            <person name="Sheng Y."/>
            <person name="Liu T."/>
            <person name="Pan Y.S."/>
            <person name="Xia L.Y."/>
            <person name="Li J."/>
            <person name="Zhao F."/>
            <person name="Cao W.C."/>
        </authorList>
    </citation>
    <scope>NUCLEOTIDE SEQUENCE</scope>
    <source>
        <strain evidence="10">Rsan-2018</strain>
    </source>
</reference>
<dbReference type="AlphaFoldDB" id="A0A9D4PL34"/>
<evidence type="ECO:0000313" key="11">
    <source>
        <dbReference type="Proteomes" id="UP000821837"/>
    </source>
</evidence>
<keyword evidence="8" id="KW-0511">Multifunctional enzyme</keyword>
<dbReference type="Pfam" id="PF00698">
    <property type="entry name" value="Acyl_transf_1"/>
    <property type="match status" value="1"/>
</dbReference>
<dbReference type="InterPro" id="IPR050091">
    <property type="entry name" value="PKS_NRPS_Biosynth_Enz"/>
</dbReference>
<name>A0A9D4PL34_RHISA</name>
<dbReference type="InterPro" id="IPR016036">
    <property type="entry name" value="Malonyl_transacylase_ACP-bd"/>
</dbReference>
<evidence type="ECO:0000256" key="2">
    <source>
        <dbReference type="ARBA" id="ARBA00022516"/>
    </source>
</evidence>
<dbReference type="InterPro" id="IPR042104">
    <property type="entry name" value="PKS_dehydratase_sf"/>
</dbReference>
<keyword evidence="5" id="KW-0560">Oxidoreductase</keyword>
<dbReference type="Gene3D" id="1.10.287.1960">
    <property type="match status" value="1"/>
</dbReference>
<dbReference type="VEuPathDB" id="VectorBase:RSAN_033774"/>
<dbReference type="SUPFAM" id="SSF55048">
    <property type="entry name" value="Probable ACP-binding domain of malonyl-CoA ACP transacylase"/>
    <property type="match status" value="1"/>
</dbReference>
<accession>A0A9D4PL34</accession>
<keyword evidence="7" id="KW-0275">Fatty acid biosynthesis</keyword>
<evidence type="ECO:0000256" key="4">
    <source>
        <dbReference type="ARBA" id="ARBA00022857"/>
    </source>
</evidence>
<dbReference type="GO" id="GO:0016491">
    <property type="term" value="F:oxidoreductase activity"/>
    <property type="evidence" value="ECO:0007669"/>
    <property type="project" value="UniProtKB-KW"/>
</dbReference>
<keyword evidence="3" id="KW-0276">Fatty acid metabolism</keyword>
<keyword evidence="2" id="KW-0444">Lipid biosynthesis</keyword>
<evidence type="ECO:0000256" key="7">
    <source>
        <dbReference type="ARBA" id="ARBA00023160"/>
    </source>
</evidence>
<dbReference type="Gene3D" id="3.30.70.3290">
    <property type="match status" value="1"/>
</dbReference>
<dbReference type="PANTHER" id="PTHR43775:SF7">
    <property type="entry name" value="FATTY ACID SYNTHASE"/>
    <property type="match status" value="1"/>
</dbReference>
<dbReference type="InterPro" id="IPR014043">
    <property type="entry name" value="Acyl_transferase_dom"/>
</dbReference>
<dbReference type="GO" id="GO:0006633">
    <property type="term" value="P:fatty acid biosynthetic process"/>
    <property type="evidence" value="ECO:0007669"/>
    <property type="project" value="UniProtKB-KW"/>
</dbReference>
<evidence type="ECO:0000256" key="5">
    <source>
        <dbReference type="ARBA" id="ARBA00023002"/>
    </source>
</evidence>
<dbReference type="SMART" id="SM00827">
    <property type="entry name" value="PKS_AT"/>
    <property type="match status" value="1"/>
</dbReference>
<reference evidence="10" key="2">
    <citation type="submission" date="2021-09" db="EMBL/GenBank/DDBJ databases">
        <authorList>
            <person name="Jia N."/>
            <person name="Wang J."/>
            <person name="Shi W."/>
            <person name="Du L."/>
            <person name="Sun Y."/>
            <person name="Zhan W."/>
            <person name="Jiang J."/>
            <person name="Wang Q."/>
            <person name="Zhang B."/>
            <person name="Ji P."/>
            <person name="Sakyi L.B."/>
            <person name="Cui X."/>
            <person name="Yuan T."/>
            <person name="Jiang B."/>
            <person name="Yang W."/>
            <person name="Lam T.T.-Y."/>
            <person name="Chang Q."/>
            <person name="Ding S."/>
            <person name="Wang X."/>
            <person name="Zhu J."/>
            <person name="Ruan X."/>
            <person name="Zhao L."/>
            <person name="Wei J."/>
            <person name="Que T."/>
            <person name="Du C."/>
            <person name="Cheng J."/>
            <person name="Dai P."/>
            <person name="Han X."/>
            <person name="Huang E."/>
            <person name="Gao Y."/>
            <person name="Liu J."/>
            <person name="Shao H."/>
            <person name="Ye R."/>
            <person name="Li L."/>
            <person name="Wei W."/>
            <person name="Wang X."/>
            <person name="Wang C."/>
            <person name="Huo Q."/>
            <person name="Li W."/>
            <person name="Guo W."/>
            <person name="Chen H."/>
            <person name="Chen S."/>
            <person name="Zhou L."/>
            <person name="Zhou L."/>
            <person name="Ni X."/>
            <person name="Tian J."/>
            <person name="Zhou Y."/>
            <person name="Sheng Y."/>
            <person name="Liu T."/>
            <person name="Pan Y."/>
            <person name="Xia L."/>
            <person name="Li J."/>
            <person name="Zhao F."/>
            <person name="Cao W."/>
        </authorList>
    </citation>
    <scope>NUCLEOTIDE SEQUENCE</scope>
    <source>
        <strain evidence="10">Rsan-2018</strain>
        <tissue evidence="10">Larvae</tissue>
    </source>
</reference>
<dbReference type="GO" id="GO:0004312">
    <property type="term" value="F:fatty acid synthase activity"/>
    <property type="evidence" value="ECO:0007669"/>
    <property type="project" value="TreeGrafter"/>
</dbReference>
<protein>
    <recommendedName>
        <fullName evidence="9">Malonyl-CoA:ACP transacylase (MAT) domain-containing protein</fullName>
    </recommendedName>
</protein>
<dbReference type="InterPro" id="IPR016035">
    <property type="entry name" value="Acyl_Trfase/lysoPLipase"/>
</dbReference>
<organism evidence="10 11">
    <name type="scientific">Rhipicephalus sanguineus</name>
    <name type="common">Brown dog tick</name>
    <name type="synonym">Ixodes sanguineus</name>
    <dbReference type="NCBI Taxonomy" id="34632"/>
    <lineage>
        <taxon>Eukaryota</taxon>
        <taxon>Metazoa</taxon>
        <taxon>Ecdysozoa</taxon>
        <taxon>Arthropoda</taxon>
        <taxon>Chelicerata</taxon>
        <taxon>Arachnida</taxon>
        <taxon>Acari</taxon>
        <taxon>Parasitiformes</taxon>
        <taxon>Ixodida</taxon>
        <taxon>Ixodoidea</taxon>
        <taxon>Ixodidae</taxon>
        <taxon>Rhipicephalinae</taxon>
        <taxon>Rhipicephalus</taxon>
        <taxon>Rhipicephalus</taxon>
    </lineage>
</organism>
<evidence type="ECO:0000256" key="8">
    <source>
        <dbReference type="ARBA" id="ARBA00023268"/>
    </source>
</evidence>
<dbReference type="EMBL" id="JABSTV010001253">
    <property type="protein sequence ID" value="KAH7944593.1"/>
    <property type="molecule type" value="Genomic_DNA"/>
</dbReference>
<keyword evidence="11" id="KW-1185">Reference proteome</keyword>
<gene>
    <name evidence="10" type="ORF">HPB52_021511</name>
</gene>
<evidence type="ECO:0000256" key="1">
    <source>
        <dbReference type="ARBA" id="ARBA00022450"/>
    </source>
</evidence>
<evidence type="ECO:0000313" key="10">
    <source>
        <dbReference type="EMBL" id="KAH7944593.1"/>
    </source>
</evidence>
<dbReference type="Gene3D" id="3.10.129.110">
    <property type="entry name" value="Polyketide synthase dehydratase"/>
    <property type="match status" value="1"/>
</dbReference>